<organism evidence="4 5">
    <name type="scientific">Escallonia herrerae</name>
    <dbReference type="NCBI Taxonomy" id="1293975"/>
    <lineage>
        <taxon>Eukaryota</taxon>
        <taxon>Viridiplantae</taxon>
        <taxon>Streptophyta</taxon>
        <taxon>Embryophyta</taxon>
        <taxon>Tracheophyta</taxon>
        <taxon>Spermatophyta</taxon>
        <taxon>Magnoliopsida</taxon>
        <taxon>eudicotyledons</taxon>
        <taxon>Gunneridae</taxon>
        <taxon>Pentapetalae</taxon>
        <taxon>asterids</taxon>
        <taxon>campanulids</taxon>
        <taxon>Escalloniales</taxon>
        <taxon>Escalloniaceae</taxon>
        <taxon>Escallonia</taxon>
    </lineage>
</organism>
<comment type="caution">
    <text evidence="4">The sequence shown here is derived from an EMBL/GenBank/DDBJ whole genome shotgun (WGS) entry which is preliminary data.</text>
</comment>
<dbReference type="Gene3D" id="4.10.60.10">
    <property type="entry name" value="Zinc finger, CCHC-type"/>
    <property type="match status" value="1"/>
</dbReference>
<feature type="domain" description="CCHC-type" evidence="3">
    <location>
        <begin position="28"/>
        <end position="44"/>
    </location>
</feature>
<dbReference type="AlphaFoldDB" id="A0AA89AFV3"/>
<dbReference type="SUPFAM" id="SSF53098">
    <property type="entry name" value="Ribonuclease H-like"/>
    <property type="match status" value="1"/>
</dbReference>
<dbReference type="SUPFAM" id="SSF57756">
    <property type="entry name" value="Retrovirus zinc finger-like domains"/>
    <property type="match status" value="1"/>
</dbReference>
<dbReference type="PANTHER" id="PTHR42648">
    <property type="entry name" value="TRANSPOSASE, PUTATIVE-RELATED"/>
    <property type="match status" value="1"/>
</dbReference>
<dbReference type="InterPro" id="IPR001878">
    <property type="entry name" value="Znf_CCHC"/>
</dbReference>
<evidence type="ECO:0000256" key="1">
    <source>
        <dbReference type="PROSITE-ProRule" id="PRU00047"/>
    </source>
</evidence>
<name>A0AA89AFV3_9ASTE</name>
<dbReference type="InterPro" id="IPR039537">
    <property type="entry name" value="Retrotran_Ty1/copia-like"/>
</dbReference>
<feature type="compositionally biased region" description="Basic residues" evidence="2">
    <location>
        <begin position="12"/>
        <end position="27"/>
    </location>
</feature>
<evidence type="ECO:0000313" key="5">
    <source>
        <dbReference type="Proteomes" id="UP001188597"/>
    </source>
</evidence>
<dbReference type="InterPro" id="IPR036875">
    <property type="entry name" value="Znf_CCHC_sf"/>
</dbReference>
<feature type="region of interest" description="Disordered" evidence="2">
    <location>
        <begin position="357"/>
        <end position="377"/>
    </location>
</feature>
<feature type="region of interest" description="Disordered" evidence="2">
    <location>
        <begin position="1"/>
        <end position="27"/>
    </location>
</feature>
<dbReference type="SMART" id="SM00343">
    <property type="entry name" value="ZnF_C2HC"/>
    <property type="match status" value="1"/>
</dbReference>
<feature type="compositionally biased region" description="Basic and acidic residues" evidence="2">
    <location>
        <begin position="357"/>
        <end position="367"/>
    </location>
</feature>
<sequence length="452" mass="50529">MARGQSTDHAGSKNKGRSRSQSKTRKLKCYHCHKEGHYRKDCPERKGEKKDNSKTADAGVVKDNFDGADVLSVTISSSDGGWILDTGCSYHMCTNRDWPIPELRKNLISLGTLDSNGCSYRAAGGVMRIMKGALVVMKGLKQNSLYLLQGSTITGAAAIASSSDIDSNTTKVWHMHLGHMSERGMDVLSKQGLLGSKKIEKLDFCEHCVFGKQCRVKFSRAVHTTKGKEDYILSDLWGPSTVPSKGGGRYMLTFIDDFSRKVWVIFNCPAYAHVNDGKLEPRAKKCIFLGYANGVKGYRLWCLDSKSSKFLISRDVTFDESSMLSKKELIDVAKDHGVREKVELEVRAPNSLPIIPTDKDFGSHSTEENEESQEQQYNIARNRPTRDIRPPQKYVYADMVAYALSVAESIEVEKPVTYKEAIKSTESTDMMTKHIPEIKFKHCLDLISINSI</sequence>
<keyword evidence="1" id="KW-0479">Metal-binding</keyword>
<dbReference type="PANTHER" id="PTHR42648:SF28">
    <property type="entry name" value="TRANSPOSON-ENCODED PROTEIN WITH RIBONUCLEASE H-LIKE AND RETROVIRUS ZINC FINGER-LIKE DOMAINS"/>
    <property type="match status" value="1"/>
</dbReference>
<dbReference type="GO" id="GO:0008270">
    <property type="term" value="F:zinc ion binding"/>
    <property type="evidence" value="ECO:0007669"/>
    <property type="project" value="UniProtKB-KW"/>
</dbReference>
<evidence type="ECO:0000313" key="4">
    <source>
        <dbReference type="EMBL" id="KAK3002024.1"/>
    </source>
</evidence>
<accession>A0AA89AFV3</accession>
<dbReference type="InterPro" id="IPR012337">
    <property type="entry name" value="RNaseH-like_sf"/>
</dbReference>
<dbReference type="InterPro" id="IPR057670">
    <property type="entry name" value="SH3_retrovirus"/>
</dbReference>
<dbReference type="Pfam" id="PF13976">
    <property type="entry name" value="gag_pre-integrs"/>
    <property type="match status" value="1"/>
</dbReference>
<dbReference type="Proteomes" id="UP001188597">
    <property type="component" value="Unassembled WGS sequence"/>
</dbReference>
<dbReference type="GO" id="GO:0003676">
    <property type="term" value="F:nucleic acid binding"/>
    <property type="evidence" value="ECO:0007669"/>
    <property type="project" value="InterPro"/>
</dbReference>
<dbReference type="EMBL" id="JAVXUP010002669">
    <property type="protein sequence ID" value="KAK3002024.1"/>
    <property type="molecule type" value="Genomic_DNA"/>
</dbReference>
<dbReference type="PROSITE" id="PS50158">
    <property type="entry name" value="ZF_CCHC"/>
    <property type="match status" value="1"/>
</dbReference>
<evidence type="ECO:0000256" key="2">
    <source>
        <dbReference type="SAM" id="MobiDB-lite"/>
    </source>
</evidence>
<dbReference type="InterPro" id="IPR025724">
    <property type="entry name" value="GAG-pre-integrase_dom"/>
</dbReference>
<proteinExistence type="predicted"/>
<keyword evidence="5" id="KW-1185">Reference proteome</keyword>
<protein>
    <recommendedName>
        <fullName evidence="3">CCHC-type domain-containing protein</fullName>
    </recommendedName>
</protein>
<gene>
    <name evidence="4" type="ORF">RJ639_021170</name>
</gene>
<keyword evidence="1" id="KW-0862">Zinc</keyword>
<reference evidence="4" key="1">
    <citation type="submission" date="2022-12" db="EMBL/GenBank/DDBJ databases">
        <title>Draft genome assemblies for two species of Escallonia (Escalloniales).</title>
        <authorList>
            <person name="Chanderbali A."/>
            <person name="Dervinis C."/>
            <person name="Anghel I."/>
            <person name="Soltis D."/>
            <person name="Soltis P."/>
            <person name="Zapata F."/>
        </authorList>
    </citation>
    <scope>NUCLEOTIDE SEQUENCE</scope>
    <source>
        <strain evidence="4">UCBG64.0493</strain>
        <tissue evidence="4">Leaf</tissue>
    </source>
</reference>
<dbReference type="Pfam" id="PF25597">
    <property type="entry name" value="SH3_retrovirus"/>
    <property type="match status" value="1"/>
</dbReference>
<keyword evidence="1" id="KW-0863">Zinc-finger</keyword>
<evidence type="ECO:0000259" key="3">
    <source>
        <dbReference type="PROSITE" id="PS50158"/>
    </source>
</evidence>